<reference evidence="1 2" key="1">
    <citation type="submission" date="2016-10" db="EMBL/GenBank/DDBJ databases">
        <title>Draft genome sequences of four alkaliphilic bacteria belonging to the Anaerobacillus genus.</title>
        <authorList>
            <person name="Bassil N.M."/>
            <person name="Lloyd J.R."/>
        </authorList>
    </citation>
    <scope>NUCLEOTIDE SEQUENCE [LARGE SCALE GENOMIC DNA]</scope>
    <source>
        <strain evidence="1 2">DSM 15340</strain>
    </source>
</reference>
<name>A0A1S2LKN0_9BACI</name>
<comment type="caution">
    <text evidence="1">The sequence shown here is derived from an EMBL/GenBank/DDBJ whole genome shotgun (WGS) entry which is preliminary data.</text>
</comment>
<organism evidence="1 2">
    <name type="scientific">Anaerobacillus arseniciselenatis</name>
    <dbReference type="NCBI Taxonomy" id="85682"/>
    <lineage>
        <taxon>Bacteria</taxon>
        <taxon>Bacillati</taxon>
        <taxon>Bacillota</taxon>
        <taxon>Bacilli</taxon>
        <taxon>Bacillales</taxon>
        <taxon>Bacillaceae</taxon>
        <taxon>Anaerobacillus</taxon>
    </lineage>
</organism>
<dbReference type="RefSeq" id="WP_071313201.1">
    <property type="nucleotide sequence ID" value="NZ_MLQQ01000018.1"/>
</dbReference>
<dbReference type="Proteomes" id="UP000180098">
    <property type="component" value="Unassembled WGS sequence"/>
</dbReference>
<dbReference type="Pfam" id="PF10604">
    <property type="entry name" value="Polyketide_cyc2"/>
    <property type="match status" value="1"/>
</dbReference>
<evidence type="ECO:0000313" key="1">
    <source>
        <dbReference type="EMBL" id="OIJ12894.1"/>
    </source>
</evidence>
<proteinExistence type="predicted"/>
<dbReference type="EMBL" id="MLQQ01000018">
    <property type="protein sequence ID" value="OIJ12894.1"/>
    <property type="molecule type" value="Genomic_DNA"/>
</dbReference>
<protein>
    <recommendedName>
        <fullName evidence="3">Polyketide cyclase</fullName>
    </recommendedName>
</protein>
<dbReference type="OrthoDB" id="1903764at2"/>
<evidence type="ECO:0000313" key="2">
    <source>
        <dbReference type="Proteomes" id="UP000180098"/>
    </source>
</evidence>
<sequence>MKKIEYSIVIKKPVKEVFRYLETLENRPEWEPGLIEAKVVSGKYEEPGSVIQITNQALGKKMETKAEVIEYVENSHVICRAEKPFYHEVTHLYEDVNGHTKFTRKAVADVEKKGGASKLALGMVAKKIEKTFQKTVVNAKEVLENSSEVSNK</sequence>
<evidence type="ECO:0008006" key="3">
    <source>
        <dbReference type="Google" id="ProtNLM"/>
    </source>
</evidence>
<dbReference type="InterPro" id="IPR023393">
    <property type="entry name" value="START-like_dom_sf"/>
</dbReference>
<dbReference type="Gene3D" id="3.30.530.20">
    <property type="match status" value="1"/>
</dbReference>
<dbReference type="AlphaFoldDB" id="A0A1S2LKN0"/>
<keyword evidence="2" id="KW-1185">Reference proteome</keyword>
<dbReference type="SUPFAM" id="SSF55961">
    <property type="entry name" value="Bet v1-like"/>
    <property type="match status" value="1"/>
</dbReference>
<gene>
    <name evidence="1" type="ORF">BKP35_10035</name>
</gene>
<dbReference type="InterPro" id="IPR019587">
    <property type="entry name" value="Polyketide_cyclase/dehydratase"/>
</dbReference>
<accession>A0A1S2LKN0</accession>